<feature type="compositionally biased region" description="Basic and acidic residues" evidence="1">
    <location>
        <begin position="394"/>
        <end position="403"/>
    </location>
</feature>
<proteinExistence type="predicted"/>
<feature type="region of interest" description="Disordered" evidence="1">
    <location>
        <begin position="343"/>
        <end position="424"/>
    </location>
</feature>
<keyword evidence="2" id="KW-0812">Transmembrane</keyword>
<accession>A0A6J8ETF9</accession>
<evidence type="ECO:0000256" key="2">
    <source>
        <dbReference type="SAM" id="Phobius"/>
    </source>
</evidence>
<gene>
    <name evidence="3" type="ORF">MCOR_55800</name>
</gene>
<sequence>MPLPFSLILLIILMSVLVFVIILAIVITYICHRKKKKPLMTDEKGGGDDKDGYEMVATAENDNTLESIKEETDTHNLSVVSNDNSLMEIRETDFKDFKKQNSFNMFRSASGQELTKKNLETGSRQGSRTSLCHARRMSEPTMTIELQEEKVQPPSAKYEENYPDNEWYYVEDRSDFTFPDPPEESELNKIFNSVEKEERFYENYMRNNTGKAATVDGMWHEDSPEPRYEDMVISERNNNKIDFNISFENVQQQSNRRLPSVDDSSKYAVKLSESYHKPGHEMTKTYELKNFLDKFSPQASTENLQARGQNRQQYHWSNSQEDQSRSNDNVLQNVSRRLSFEGNVKQNESEAKEQNTTQPQFIKGSREKRFRDGQTDEIKSQDIKPSENVVSQQRIEEQNPHHDEDDDGQIRMVHRKTFCPHKKD</sequence>
<feature type="transmembrane region" description="Helical" evidence="2">
    <location>
        <begin position="6"/>
        <end position="31"/>
    </location>
</feature>
<dbReference type="EMBL" id="CACVKT020009887">
    <property type="protein sequence ID" value="CAC5423838.1"/>
    <property type="molecule type" value="Genomic_DNA"/>
</dbReference>
<feature type="region of interest" description="Disordered" evidence="1">
    <location>
        <begin position="302"/>
        <end position="329"/>
    </location>
</feature>
<keyword evidence="4" id="KW-1185">Reference proteome</keyword>
<evidence type="ECO:0000313" key="3">
    <source>
        <dbReference type="EMBL" id="CAC5423838.1"/>
    </source>
</evidence>
<organism evidence="3 4">
    <name type="scientific">Mytilus coruscus</name>
    <name type="common">Sea mussel</name>
    <dbReference type="NCBI Taxonomy" id="42192"/>
    <lineage>
        <taxon>Eukaryota</taxon>
        <taxon>Metazoa</taxon>
        <taxon>Spiralia</taxon>
        <taxon>Lophotrochozoa</taxon>
        <taxon>Mollusca</taxon>
        <taxon>Bivalvia</taxon>
        <taxon>Autobranchia</taxon>
        <taxon>Pteriomorphia</taxon>
        <taxon>Mytilida</taxon>
        <taxon>Mytiloidea</taxon>
        <taxon>Mytilidae</taxon>
        <taxon>Mytilinae</taxon>
        <taxon>Mytilus</taxon>
    </lineage>
</organism>
<keyword evidence="2" id="KW-1133">Transmembrane helix</keyword>
<feature type="compositionally biased region" description="Basic residues" evidence="1">
    <location>
        <begin position="412"/>
        <end position="424"/>
    </location>
</feature>
<evidence type="ECO:0000313" key="4">
    <source>
        <dbReference type="Proteomes" id="UP000507470"/>
    </source>
</evidence>
<dbReference type="AlphaFoldDB" id="A0A6J8ETF9"/>
<protein>
    <submittedName>
        <fullName evidence="3">Uncharacterized protein</fullName>
    </submittedName>
</protein>
<feature type="compositionally biased region" description="Basic and acidic residues" evidence="1">
    <location>
        <begin position="364"/>
        <end position="385"/>
    </location>
</feature>
<evidence type="ECO:0000256" key="1">
    <source>
        <dbReference type="SAM" id="MobiDB-lite"/>
    </source>
</evidence>
<keyword evidence="2" id="KW-0472">Membrane</keyword>
<dbReference type="Proteomes" id="UP000507470">
    <property type="component" value="Unassembled WGS sequence"/>
</dbReference>
<name>A0A6J8ETF9_MYTCO</name>
<reference evidence="3 4" key="1">
    <citation type="submission" date="2020-06" db="EMBL/GenBank/DDBJ databases">
        <authorList>
            <person name="Li R."/>
            <person name="Bekaert M."/>
        </authorList>
    </citation>
    <scope>NUCLEOTIDE SEQUENCE [LARGE SCALE GENOMIC DNA]</scope>
    <source>
        <strain evidence="4">wild</strain>
    </source>
</reference>